<dbReference type="Gramene" id="mRNA:HanXRQr2_Chr13g0598781">
    <property type="protein sequence ID" value="mRNA:HanXRQr2_Chr13g0598781"/>
    <property type="gene ID" value="HanXRQr2_Chr13g0598781"/>
</dbReference>
<name>A0A9K3EJD3_HELAN</name>
<reference evidence="3" key="2">
    <citation type="submission" date="2020-06" db="EMBL/GenBank/DDBJ databases">
        <title>Helianthus annuus Genome sequencing and assembly Release 2.</title>
        <authorList>
            <person name="Gouzy J."/>
            <person name="Langlade N."/>
            <person name="Munos S."/>
        </authorList>
    </citation>
    <scope>NUCLEOTIDE SEQUENCE</scope>
    <source>
        <tissue evidence="3">Leaves</tissue>
    </source>
</reference>
<reference evidence="3" key="1">
    <citation type="journal article" date="2017" name="Nature">
        <title>The sunflower genome provides insights into oil metabolism, flowering and Asterid evolution.</title>
        <authorList>
            <person name="Badouin H."/>
            <person name="Gouzy J."/>
            <person name="Grassa C.J."/>
            <person name="Murat F."/>
            <person name="Staton S.E."/>
            <person name="Cottret L."/>
            <person name="Lelandais-Briere C."/>
            <person name="Owens G.L."/>
            <person name="Carrere S."/>
            <person name="Mayjonade B."/>
            <person name="Legrand L."/>
            <person name="Gill N."/>
            <person name="Kane N.C."/>
            <person name="Bowers J.E."/>
            <person name="Hubner S."/>
            <person name="Bellec A."/>
            <person name="Berard A."/>
            <person name="Berges H."/>
            <person name="Blanchet N."/>
            <person name="Boniface M.C."/>
            <person name="Brunel D."/>
            <person name="Catrice O."/>
            <person name="Chaidir N."/>
            <person name="Claudel C."/>
            <person name="Donnadieu C."/>
            <person name="Faraut T."/>
            <person name="Fievet G."/>
            <person name="Helmstetter N."/>
            <person name="King M."/>
            <person name="Knapp S.J."/>
            <person name="Lai Z."/>
            <person name="Le Paslier M.C."/>
            <person name="Lippi Y."/>
            <person name="Lorenzon L."/>
            <person name="Mandel J.R."/>
            <person name="Marage G."/>
            <person name="Marchand G."/>
            <person name="Marquand E."/>
            <person name="Bret-Mestries E."/>
            <person name="Morien E."/>
            <person name="Nambeesan S."/>
            <person name="Nguyen T."/>
            <person name="Pegot-Espagnet P."/>
            <person name="Pouilly N."/>
            <person name="Raftis F."/>
            <person name="Sallet E."/>
            <person name="Schiex T."/>
            <person name="Thomas J."/>
            <person name="Vandecasteele C."/>
            <person name="Vares D."/>
            <person name="Vear F."/>
            <person name="Vautrin S."/>
            <person name="Crespi M."/>
            <person name="Mangin B."/>
            <person name="Burke J.M."/>
            <person name="Salse J."/>
            <person name="Munos S."/>
            <person name="Vincourt P."/>
            <person name="Rieseberg L.H."/>
            <person name="Langlade N.B."/>
        </authorList>
    </citation>
    <scope>NUCLEOTIDE SEQUENCE</scope>
    <source>
        <tissue evidence="3">Leaves</tissue>
    </source>
</reference>
<protein>
    <recommendedName>
        <fullName evidence="2">Transposase (putative) gypsy type domain-containing protein</fullName>
    </recommendedName>
</protein>
<comment type="caution">
    <text evidence="3">The sequence shown here is derived from an EMBL/GenBank/DDBJ whole genome shotgun (WGS) entry which is preliminary data.</text>
</comment>
<feature type="domain" description="Transposase (putative) gypsy type" evidence="2">
    <location>
        <begin position="52"/>
        <end position="111"/>
    </location>
</feature>
<feature type="signal peptide" evidence="1">
    <location>
        <begin position="1"/>
        <end position="19"/>
    </location>
</feature>
<gene>
    <name evidence="3" type="ORF">HanXRQr2_Chr13g0598781</name>
</gene>
<feature type="chain" id="PRO_5039945677" description="Transposase (putative) gypsy type domain-containing protein" evidence="1">
    <location>
        <begin position="20"/>
        <end position="390"/>
    </location>
</feature>
<proteinExistence type="predicted"/>
<dbReference type="Proteomes" id="UP000215914">
    <property type="component" value="Unassembled WGS sequence"/>
</dbReference>
<evidence type="ECO:0000313" key="4">
    <source>
        <dbReference type="Proteomes" id="UP000215914"/>
    </source>
</evidence>
<dbReference type="Pfam" id="PF04195">
    <property type="entry name" value="Transposase_28"/>
    <property type="match status" value="1"/>
</dbReference>
<dbReference type="InterPro" id="IPR007321">
    <property type="entry name" value="Transposase_28"/>
</dbReference>
<keyword evidence="4" id="KW-1185">Reference proteome</keyword>
<dbReference type="EMBL" id="MNCJ02000328">
    <property type="protein sequence ID" value="KAF5774305.1"/>
    <property type="molecule type" value="Genomic_DNA"/>
</dbReference>
<evidence type="ECO:0000259" key="2">
    <source>
        <dbReference type="Pfam" id="PF04195"/>
    </source>
</evidence>
<dbReference type="PANTHER" id="PTHR31099">
    <property type="entry name" value="OS06G0165300 PROTEIN"/>
    <property type="match status" value="1"/>
</dbReference>
<accession>A0A9K3EJD3</accession>
<keyword evidence="1" id="KW-0732">Signal</keyword>
<evidence type="ECO:0000313" key="3">
    <source>
        <dbReference type="EMBL" id="KAF5774305.1"/>
    </source>
</evidence>
<dbReference type="PANTHER" id="PTHR31099:SF41">
    <property type="entry name" value="TRANSPOSASE (PUTATIVE), GYPSY TYPE-RELATED"/>
    <property type="match status" value="1"/>
</dbReference>
<evidence type="ECO:0000256" key="1">
    <source>
        <dbReference type="SAM" id="SignalP"/>
    </source>
</evidence>
<dbReference type="AlphaFoldDB" id="A0A9K3EJD3"/>
<sequence length="390" mass="43491">MFFFLLFALIIGACKDLSGIGLKFNLGATSCDKSVDQCPSGSIALYCRHFEFSNLRHPFSTFVPNVLEYYRVLFGQIHPKGVARVLHFEFLCRASGYDPSLLLFRRLFCLAKNGDWFTFETSKVDTCLISSMVTTLGAWKDRFFWVSDSIVPFKMVWRHPDAVLNEPEPSESELNDCFLKATGNVLQGKLWDKADRDPVITRSGQVMSALDFVKSDDTSDVVFTNAQAVEGDDTVARGSEQRFEDAGYVSVSNVKGPRLLLLRLRLVSEGQGPDVEKEKKLVVLGIKKASGKKIIVTPIQGLSSKDVEGLSEDEVYVPDWSVKVVDNFKDANVCADVLAHFAPPGVRDAISEMEGDHFISRLMLSSCNLSALVAEGVTRFRKGMQEYEEF</sequence>
<organism evidence="3 4">
    <name type="scientific">Helianthus annuus</name>
    <name type="common">Common sunflower</name>
    <dbReference type="NCBI Taxonomy" id="4232"/>
    <lineage>
        <taxon>Eukaryota</taxon>
        <taxon>Viridiplantae</taxon>
        <taxon>Streptophyta</taxon>
        <taxon>Embryophyta</taxon>
        <taxon>Tracheophyta</taxon>
        <taxon>Spermatophyta</taxon>
        <taxon>Magnoliopsida</taxon>
        <taxon>eudicotyledons</taxon>
        <taxon>Gunneridae</taxon>
        <taxon>Pentapetalae</taxon>
        <taxon>asterids</taxon>
        <taxon>campanulids</taxon>
        <taxon>Asterales</taxon>
        <taxon>Asteraceae</taxon>
        <taxon>Asteroideae</taxon>
        <taxon>Heliantheae alliance</taxon>
        <taxon>Heliantheae</taxon>
        <taxon>Helianthus</taxon>
    </lineage>
</organism>